<feature type="domain" description="Major facilitator superfamily (MFS) profile" evidence="7">
    <location>
        <begin position="177"/>
        <end position="621"/>
    </location>
</feature>
<dbReference type="InterPro" id="IPR020846">
    <property type="entry name" value="MFS_dom"/>
</dbReference>
<evidence type="ECO:0000256" key="5">
    <source>
        <dbReference type="SAM" id="MobiDB-lite"/>
    </source>
</evidence>
<feature type="transmembrane region" description="Helical" evidence="6">
    <location>
        <begin position="176"/>
        <end position="196"/>
    </location>
</feature>
<feature type="transmembrane region" description="Helical" evidence="6">
    <location>
        <begin position="338"/>
        <end position="358"/>
    </location>
</feature>
<reference evidence="10" key="1">
    <citation type="submission" date="2016-04" db="EMBL/GenBank/DDBJ databases">
        <authorList>
            <person name="Guldener U."/>
            <person name="Guldener U."/>
        </authorList>
    </citation>
    <scope>NUCLEOTIDE SEQUENCE [LARGE SCALE GENOMIC DNA]</scope>
    <source>
        <strain evidence="10">UB2112</strain>
    </source>
</reference>
<dbReference type="Gene3D" id="1.20.1250.20">
    <property type="entry name" value="MFS general substrate transporter like domains"/>
    <property type="match status" value="1"/>
</dbReference>
<feature type="compositionally biased region" description="Basic and acidic residues" evidence="5">
    <location>
        <begin position="7"/>
        <end position="22"/>
    </location>
</feature>
<keyword evidence="3 6" id="KW-1133">Transmembrane helix</keyword>
<keyword evidence="2 6" id="KW-0812">Transmembrane</keyword>
<evidence type="ECO:0000313" key="9">
    <source>
        <dbReference type="EMBL" id="SYW82950.1"/>
    </source>
</evidence>
<feature type="transmembrane region" description="Helical" evidence="6">
    <location>
        <begin position="202"/>
        <end position="226"/>
    </location>
</feature>
<sequence>MSATTDNLHHQSDPQNPKERPQPQHARPYKLPWYKDTVWSILANKLTKGKALPFPEEREDFVPPGQYLPGYRTRHANSNVQQRTGSHDSHLSNNNGASSSAPSASRASEATHVNPHSSNNKDKSGSASPVQRQSKDENAESAPDDMNDDSHPYLIDWNGPNDPDNPLNWSMARKSFVTFLLCLLTFSVYMGSAIYTPGVQLLANWFGVGTVTATLGLTLFVFGYGLGPMVGLSSMSEIPAFGRTMPYLITLFLFVILQVPTALVNNIAGFMILRFLAGLFGSPPLATGGASIGDMYAPRNRPLAIGVWGLSAVCGPVLGPLIGGFASQSFGAEGWRWTIWPLLMLSGFTLVVLILTLPETSSSNILFRRAQRLRKLTGNPHLRSKGEILSSHLTGKELALMTFVRPFALSFKEPIVLGINLHIGLVYGILYTFFEAFPIVFIETYGFNYGELGLAFMGIFVGAIFIYFPFWLWHKYFYGPLFDKQNGKVAPEKWLEPAILGAWAIPICMFGFGWTATASIHWIVPIIFSAFFSIGTFLIFQSGLAYLGDCYPDYIASVYAGNDFFRASIGGALPLVARAMFNNLQANGPRAFPVAWGSVLMGCISIVMGPIPILLYKYGPKLRTISKYALDPSGGSEQSSEKQASN</sequence>
<evidence type="ECO:0000256" key="2">
    <source>
        <dbReference type="ARBA" id="ARBA00022692"/>
    </source>
</evidence>
<feature type="transmembrane region" description="Helical" evidence="6">
    <location>
        <begin position="271"/>
        <end position="293"/>
    </location>
</feature>
<dbReference type="Proteomes" id="UP000179920">
    <property type="component" value="Chromosome II"/>
</dbReference>
<dbReference type="EMBL" id="LT558118">
    <property type="protein sequence ID" value="SAM66844.1"/>
    <property type="molecule type" value="Genomic_DNA"/>
</dbReference>
<dbReference type="CDD" id="cd17323">
    <property type="entry name" value="MFS_Tpo1_MDR_like"/>
    <property type="match status" value="1"/>
</dbReference>
<dbReference type="PROSITE" id="PS50850">
    <property type="entry name" value="MFS"/>
    <property type="match status" value="1"/>
</dbReference>
<keyword evidence="11" id="KW-1185">Reference proteome</keyword>
<feature type="transmembrane region" description="Helical" evidence="6">
    <location>
        <begin position="494"/>
        <end position="514"/>
    </location>
</feature>
<feature type="transmembrane region" description="Helical" evidence="6">
    <location>
        <begin position="247"/>
        <end position="265"/>
    </location>
</feature>
<dbReference type="PANTHER" id="PTHR23502:SF23">
    <property type="entry name" value="FLUCONAZOLE RESISTANCE PROTEIN 1"/>
    <property type="match status" value="1"/>
</dbReference>
<gene>
    <name evidence="9" type="ORF">UBRO2_05041</name>
    <name evidence="8" type="ORF">UBRO_12618</name>
</gene>
<reference evidence="9" key="3">
    <citation type="submission" date="2018-08" db="EMBL/GenBank/DDBJ databases">
        <authorList>
            <person name="Guldener U."/>
        </authorList>
    </citation>
    <scope>NUCLEOTIDE SEQUENCE</scope>
    <source>
        <strain evidence="9">UB2</strain>
    </source>
</reference>
<protein>
    <submittedName>
        <fullName evidence="9">Probable FLR1 - Putative H+ antiporter involved in multidrug resistance</fullName>
    </submittedName>
    <submittedName>
        <fullName evidence="8">Probable FLR1-Putative H+ antiporter involved in multidrug resistance</fullName>
    </submittedName>
</protein>
<dbReference type="FunFam" id="1.20.1250.20:FF:000011">
    <property type="entry name" value="MFS multidrug transporter, putative"/>
    <property type="match status" value="1"/>
</dbReference>
<feature type="transmembrane region" description="Helical" evidence="6">
    <location>
        <begin position="593"/>
        <end position="616"/>
    </location>
</feature>
<proteinExistence type="predicted"/>
<feature type="transmembrane region" description="Helical" evidence="6">
    <location>
        <begin position="564"/>
        <end position="581"/>
    </location>
</feature>
<evidence type="ECO:0000256" key="6">
    <source>
        <dbReference type="SAM" id="Phobius"/>
    </source>
</evidence>
<reference evidence="8" key="2">
    <citation type="submission" date="2016-04" db="EMBL/GenBank/DDBJ databases">
        <authorList>
            <person name="Evans L.H."/>
            <person name="Alamgir A."/>
            <person name="Owens N."/>
            <person name="Weber N.D."/>
            <person name="Virtaneva K."/>
            <person name="Barbian K."/>
            <person name="Babar A."/>
            <person name="Rosenke K."/>
        </authorList>
    </citation>
    <scope>NUCLEOTIDE SEQUENCE</scope>
    <source>
        <strain evidence="8">UB2112</strain>
    </source>
</reference>
<evidence type="ECO:0000313" key="8">
    <source>
        <dbReference type="EMBL" id="SAM66844.1"/>
    </source>
</evidence>
<dbReference type="EMBL" id="ULHB01000137">
    <property type="protein sequence ID" value="SYW82950.1"/>
    <property type="molecule type" value="Genomic_DNA"/>
</dbReference>
<dbReference type="GO" id="GO:0005886">
    <property type="term" value="C:plasma membrane"/>
    <property type="evidence" value="ECO:0007669"/>
    <property type="project" value="TreeGrafter"/>
</dbReference>
<keyword evidence="4 6" id="KW-0472">Membrane</keyword>
<feature type="region of interest" description="Disordered" evidence="5">
    <location>
        <begin position="1"/>
        <end position="31"/>
    </location>
</feature>
<dbReference type="Proteomes" id="UP000658997">
    <property type="component" value="Unassembled WGS sequence"/>
</dbReference>
<dbReference type="AlphaFoldDB" id="A0A1K0GI97"/>
<feature type="transmembrane region" description="Helical" evidence="6">
    <location>
        <begin position="520"/>
        <end position="544"/>
    </location>
</feature>
<feature type="region of interest" description="Disordered" evidence="5">
    <location>
        <begin position="48"/>
        <end position="158"/>
    </location>
</feature>
<name>A0A1K0GI97_9BASI</name>
<evidence type="ECO:0000256" key="3">
    <source>
        <dbReference type="ARBA" id="ARBA00022989"/>
    </source>
</evidence>
<dbReference type="GO" id="GO:1990961">
    <property type="term" value="P:xenobiotic detoxification by transmembrane export across the plasma membrane"/>
    <property type="evidence" value="ECO:0007669"/>
    <property type="project" value="TreeGrafter"/>
</dbReference>
<accession>A0A1K0GI97</accession>
<evidence type="ECO:0000313" key="11">
    <source>
        <dbReference type="Proteomes" id="UP000658997"/>
    </source>
</evidence>
<evidence type="ECO:0000259" key="7">
    <source>
        <dbReference type="PROSITE" id="PS50850"/>
    </source>
</evidence>
<feature type="transmembrane region" description="Helical" evidence="6">
    <location>
        <begin position="415"/>
        <end position="434"/>
    </location>
</feature>
<dbReference type="OrthoDB" id="3357846at2759"/>
<dbReference type="SUPFAM" id="SSF103473">
    <property type="entry name" value="MFS general substrate transporter"/>
    <property type="match status" value="1"/>
</dbReference>
<dbReference type="Pfam" id="PF07690">
    <property type="entry name" value="MFS_1"/>
    <property type="match status" value="1"/>
</dbReference>
<dbReference type="GO" id="GO:0015244">
    <property type="term" value="F:fluconazole transmembrane transporter activity"/>
    <property type="evidence" value="ECO:0007669"/>
    <property type="project" value="TreeGrafter"/>
</dbReference>
<dbReference type="InterPro" id="IPR011701">
    <property type="entry name" value="MFS"/>
</dbReference>
<evidence type="ECO:0000256" key="4">
    <source>
        <dbReference type="ARBA" id="ARBA00023136"/>
    </source>
</evidence>
<feature type="compositionally biased region" description="Low complexity" evidence="5">
    <location>
        <begin position="91"/>
        <end position="110"/>
    </location>
</feature>
<evidence type="ECO:0000313" key="10">
    <source>
        <dbReference type="Proteomes" id="UP000179920"/>
    </source>
</evidence>
<dbReference type="PANTHER" id="PTHR23502">
    <property type="entry name" value="MAJOR FACILITATOR SUPERFAMILY"/>
    <property type="match status" value="1"/>
</dbReference>
<comment type="subcellular location">
    <subcellularLocation>
        <location evidence="1">Membrane</location>
        <topology evidence="1">Multi-pass membrane protein</topology>
    </subcellularLocation>
</comment>
<feature type="transmembrane region" description="Helical" evidence="6">
    <location>
        <begin position="305"/>
        <end position="326"/>
    </location>
</feature>
<evidence type="ECO:0000256" key="1">
    <source>
        <dbReference type="ARBA" id="ARBA00004141"/>
    </source>
</evidence>
<dbReference type="InterPro" id="IPR036259">
    <property type="entry name" value="MFS_trans_sf"/>
</dbReference>
<feature type="transmembrane region" description="Helical" evidence="6">
    <location>
        <begin position="454"/>
        <end position="473"/>
    </location>
</feature>
<organism evidence="8 10">
    <name type="scientific">Ustilago bromivora</name>
    <dbReference type="NCBI Taxonomy" id="307758"/>
    <lineage>
        <taxon>Eukaryota</taxon>
        <taxon>Fungi</taxon>
        <taxon>Dikarya</taxon>
        <taxon>Basidiomycota</taxon>
        <taxon>Ustilaginomycotina</taxon>
        <taxon>Ustilaginomycetes</taxon>
        <taxon>Ustilaginales</taxon>
        <taxon>Ustilaginaceae</taxon>
        <taxon>Ustilago</taxon>
    </lineage>
</organism>